<dbReference type="SUPFAM" id="SSF52833">
    <property type="entry name" value="Thioredoxin-like"/>
    <property type="match status" value="1"/>
</dbReference>
<accession>A0ABR9FD56</accession>
<dbReference type="RefSeq" id="WP_192527960.1">
    <property type="nucleotide sequence ID" value="NZ_RRZC01000014.1"/>
</dbReference>
<evidence type="ECO:0000313" key="2">
    <source>
        <dbReference type="EMBL" id="MBE0404427.1"/>
    </source>
</evidence>
<dbReference type="InterPro" id="IPR036249">
    <property type="entry name" value="Thioredoxin-like_sf"/>
</dbReference>
<comment type="caution">
    <text evidence="2">The sequence shown here is derived from an EMBL/GenBank/DDBJ whole genome shotgun (WGS) entry which is preliminary data.</text>
</comment>
<evidence type="ECO:0000256" key="1">
    <source>
        <dbReference type="ARBA" id="ARBA00023284"/>
    </source>
</evidence>
<gene>
    <name evidence="2" type="ORF">EI163_12840</name>
</gene>
<dbReference type="NCBIfam" id="TIGR02174">
    <property type="entry name" value="CXXU_selWTH"/>
    <property type="match status" value="1"/>
</dbReference>
<dbReference type="PANTHER" id="PTHR36417">
    <property type="entry name" value="SELENOPROTEIN DOMAIN PROTEIN (AFU_ORTHOLOGUE AFUA_1G05220)"/>
    <property type="match status" value="1"/>
</dbReference>
<dbReference type="Pfam" id="PF10262">
    <property type="entry name" value="Rdx"/>
    <property type="match status" value="1"/>
</dbReference>
<protein>
    <submittedName>
        <fullName evidence="2">SelT/SelW/SelH family protein</fullName>
    </submittedName>
</protein>
<proteinExistence type="predicted"/>
<reference evidence="2 3" key="1">
    <citation type="submission" date="2020-07" db="EMBL/GenBank/DDBJ databases">
        <title>Halophilic bacteria isolated from french cheeses.</title>
        <authorList>
            <person name="Kothe C.I."/>
            <person name="Farah-Kraiem B."/>
            <person name="Renault P."/>
            <person name="Dridi B."/>
        </authorList>
    </citation>
    <scope>NUCLEOTIDE SEQUENCE [LARGE SCALE GENOMIC DNA]</scope>
    <source>
        <strain evidence="2 3">FME16</strain>
    </source>
</reference>
<keyword evidence="1" id="KW-0676">Redox-active center</keyword>
<dbReference type="EMBL" id="RRZC01000014">
    <property type="protein sequence ID" value="MBE0404427.1"/>
    <property type="molecule type" value="Genomic_DNA"/>
</dbReference>
<organism evidence="2 3">
    <name type="scientific">Halomonas citrativorans</name>
    <dbReference type="NCBI Taxonomy" id="2742612"/>
    <lineage>
        <taxon>Bacteria</taxon>
        <taxon>Pseudomonadati</taxon>
        <taxon>Pseudomonadota</taxon>
        <taxon>Gammaproteobacteria</taxon>
        <taxon>Oceanospirillales</taxon>
        <taxon>Halomonadaceae</taxon>
        <taxon>Halomonas</taxon>
    </lineage>
</organism>
<dbReference type="InterPro" id="IPR011893">
    <property type="entry name" value="Selenoprotein_Rdx-typ"/>
</dbReference>
<dbReference type="Proteomes" id="UP000754821">
    <property type="component" value="Unassembled WGS sequence"/>
</dbReference>
<keyword evidence="3" id="KW-1185">Reference proteome</keyword>
<dbReference type="Gene3D" id="3.40.30.10">
    <property type="entry name" value="Glutaredoxin"/>
    <property type="match status" value="1"/>
</dbReference>
<sequence length="104" mass="12340">MQRQNATIIWVRRAKVSRIQIRYCTQCQWLLRSAWYAQELLSTFGEDLDEVALAPAHGGTFEIWCDDTLIWERKRDSGFPDSKVLKQRVRDQIEPHRDLGHIDR</sequence>
<dbReference type="PANTHER" id="PTHR36417:SF2">
    <property type="entry name" value="SELENOPROTEIN DOMAIN PROTEIN (AFU_ORTHOLOGUE AFUA_1G05220)"/>
    <property type="match status" value="1"/>
</dbReference>
<name>A0ABR9FD56_9GAMM</name>
<evidence type="ECO:0000313" key="3">
    <source>
        <dbReference type="Proteomes" id="UP000754821"/>
    </source>
</evidence>